<gene>
    <name evidence="2" type="ORF">EYS42_11275</name>
</gene>
<feature type="transmembrane region" description="Helical" evidence="1">
    <location>
        <begin position="69"/>
        <end position="88"/>
    </location>
</feature>
<keyword evidence="3" id="KW-1185">Reference proteome</keyword>
<dbReference type="AlphaFoldDB" id="A0A4Q9GXX8"/>
<keyword evidence="1" id="KW-0812">Transmembrane</keyword>
<dbReference type="EMBL" id="SIXI01000004">
    <property type="protein sequence ID" value="TBO30266.1"/>
    <property type="molecule type" value="Genomic_DNA"/>
</dbReference>
<feature type="transmembrane region" description="Helical" evidence="1">
    <location>
        <begin position="6"/>
        <end position="32"/>
    </location>
</feature>
<sequence length="92" mass="9880">MGPLDAIFHFVNFLAPALGMALILPTLVRVVWFRALKSVSWALMARRIAAVGVGVLVVGVVVLGRDGAMLTYAALVLASAGTVWWTAFRGRR</sequence>
<dbReference type="Proteomes" id="UP000292120">
    <property type="component" value="Unassembled WGS sequence"/>
</dbReference>
<dbReference type="RefSeq" id="WP_130968258.1">
    <property type="nucleotide sequence ID" value="NZ_SIXI01000004.1"/>
</dbReference>
<keyword evidence="1" id="KW-0472">Membrane</keyword>
<protein>
    <submittedName>
        <fullName evidence="2">Uncharacterized protein</fullName>
    </submittedName>
</protein>
<organism evidence="2 3">
    <name type="scientific">Aquabacterium lacunae</name>
    <dbReference type="NCBI Taxonomy" id="2528630"/>
    <lineage>
        <taxon>Bacteria</taxon>
        <taxon>Pseudomonadati</taxon>
        <taxon>Pseudomonadota</taxon>
        <taxon>Betaproteobacteria</taxon>
        <taxon>Burkholderiales</taxon>
        <taxon>Aquabacterium</taxon>
    </lineage>
</organism>
<evidence type="ECO:0000313" key="2">
    <source>
        <dbReference type="EMBL" id="TBO30266.1"/>
    </source>
</evidence>
<evidence type="ECO:0000313" key="3">
    <source>
        <dbReference type="Proteomes" id="UP000292120"/>
    </source>
</evidence>
<accession>A0A4Q9GXX8</accession>
<feature type="transmembrane region" description="Helical" evidence="1">
    <location>
        <begin position="44"/>
        <end position="63"/>
    </location>
</feature>
<comment type="caution">
    <text evidence="2">The sequence shown here is derived from an EMBL/GenBank/DDBJ whole genome shotgun (WGS) entry which is preliminary data.</text>
</comment>
<evidence type="ECO:0000256" key="1">
    <source>
        <dbReference type="SAM" id="Phobius"/>
    </source>
</evidence>
<proteinExistence type="predicted"/>
<dbReference type="OrthoDB" id="8908883at2"/>
<reference evidence="2 3" key="1">
    <citation type="submission" date="2019-02" db="EMBL/GenBank/DDBJ databases">
        <title>Aquabacterium sp. strain KMB7.</title>
        <authorList>
            <person name="Chen W.-M."/>
        </authorList>
    </citation>
    <scope>NUCLEOTIDE SEQUENCE [LARGE SCALE GENOMIC DNA]</scope>
    <source>
        <strain evidence="2 3">KMB7</strain>
    </source>
</reference>
<name>A0A4Q9GXX8_9BURK</name>
<keyword evidence="1" id="KW-1133">Transmembrane helix</keyword>